<comment type="caution">
    <text evidence="2">The sequence shown here is derived from an EMBL/GenBank/DDBJ whole genome shotgun (WGS) entry which is preliminary data.</text>
</comment>
<evidence type="ECO:0000256" key="1">
    <source>
        <dbReference type="SAM" id="Coils"/>
    </source>
</evidence>
<evidence type="ECO:0000313" key="2">
    <source>
        <dbReference type="EMBL" id="MEL3959392.1"/>
    </source>
</evidence>
<name>A0ABU9K2P1_9BACI</name>
<keyword evidence="3" id="KW-1185">Reference proteome</keyword>
<reference evidence="2 3" key="1">
    <citation type="submission" date="2024-03" db="EMBL/GenBank/DDBJ databases">
        <title>Bacilli Hybrid Assemblies.</title>
        <authorList>
            <person name="Kovac J."/>
        </authorList>
    </citation>
    <scope>NUCLEOTIDE SEQUENCE [LARGE SCALE GENOMIC DNA]</scope>
    <source>
        <strain evidence="2 3">FSL M8-0022</strain>
    </source>
</reference>
<protein>
    <submittedName>
        <fullName evidence="2">Uncharacterized protein</fullName>
    </submittedName>
</protein>
<sequence>MKKQKLNLVLNEIKQSDDPTIMKCTFIVLDFDISRNNVVVEKDVALEGGKTLLNKPIVAYYQQVEEFNTPTDNFGSHQQRLGTNRYGDVIVTSDTVPIGVFVTEGYLLTVNINGENKEVMAADAVLWKTRYPDACDLIVEWYERGININTSCEYLYSNFAFQDGVEYHYSPIYFEGHAVLASEYRGSQEEVLPAYESSKLLSINEINKFNRLVAQAISQRKESEEEGINMKFFKKVFELSHSDIRSLIYAQLDSTLDNNEYSYIEDVYDNYFVVNLYKYDDNDNLDSKYFKYNYTKEQDDTIAIDFESKVEVKIKRDWVNVSEFENMQNELTKKRNELEQLVVQLNEKEAKISDLELQVNSIKAEKESVERQFNETADKLTQLNSTIEELKPFKERFEKEQFEKVLNEKKEYYSIKFNALNAAEKFNSDEVQELIKKAVNETDEGRQAILQLNSMLVDLMDVKVGDDGIIRETAAQRKDLISADDSFESRYAE</sequence>
<dbReference type="Proteomes" id="UP001459714">
    <property type="component" value="Unassembled WGS sequence"/>
</dbReference>
<dbReference type="EMBL" id="JBBYAK010000002">
    <property type="protein sequence ID" value="MEL3959392.1"/>
    <property type="molecule type" value="Genomic_DNA"/>
</dbReference>
<accession>A0ABU9K2P1</accession>
<dbReference type="RefSeq" id="WP_342021030.1">
    <property type="nucleotide sequence ID" value="NZ_JBBYAK010000002.1"/>
</dbReference>
<organism evidence="2 3">
    <name type="scientific">Caldifermentibacillus hisashii</name>
    <dbReference type="NCBI Taxonomy" id="996558"/>
    <lineage>
        <taxon>Bacteria</taxon>
        <taxon>Bacillati</taxon>
        <taxon>Bacillota</taxon>
        <taxon>Bacilli</taxon>
        <taxon>Bacillales</taxon>
        <taxon>Bacillaceae</taxon>
        <taxon>Caldifermentibacillus</taxon>
    </lineage>
</organism>
<gene>
    <name evidence="2" type="ORF">NST17_19765</name>
</gene>
<keyword evidence="1" id="KW-0175">Coiled coil</keyword>
<feature type="coiled-coil region" evidence="1">
    <location>
        <begin position="321"/>
        <end position="386"/>
    </location>
</feature>
<evidence type="ECO:0000313" key="3">
    <source>
        <dbReference type="Proteomes" id="UP001459714"/>
    </source>
</evidence>
<proteinExistence type="predicted"/>